<proteinExistence type="predicted"/>
<organism evidence="1">
    <name type="scientific">Anguilla anguilla</name>
    <name type="common">European freshwater eel</name>
    <name type="synonym">Muraena anguilla</name>
    <dbReference type="NCBI Taxonomy" id="7936"/>
    <lineage>
        <taxon>Eukaryota</taxon>
        <taxon>Metazoa</taxon>
        <taxon>Chordata</taxon>
        <taxon>Craniata</taxon>
        <taxon>Vertebrata</taxon>
        <taxon>Euteleostomi</taxon>
        <taxon>Actinopterygii</taxon>
        <taxon>Neopterygii</taxon>
        <taxon>Teleostei</taxon>
        <taxon>Anguilliformes</taxon>
        <taxon>Anguillidae</taxon>
        <taxon>Anguilla</taxon>
    </lineage>
</organism>
<accession>A0A0E9T6P7</accession>
<protein>
    <submittedName>
        <fullName evidence="1">Uncharacterized protein</fullName>
    </submittedName>
</protein>
<reference evidence="1" key="2">
    <citation type="journal article" date="2015" name="Fish Shellfish Immunol.">
        <title>Early steps in the European eel (Anguilla anguilla)-Vibrio vulnificus interaction in the gills: Role of the RtxA13 toxin.</title>
        <authorList>
            <person name="Callol A."/>
            <person name="Pajuelo D."/>
            <person name="Ebbesson L."/>
            <person name="Teles M."/>
            <person name="MacKenzie S."/>
            <person name="Amaro C."/>
        </authorList>
    </citation>
    <scope>NUCLEOTIDE SEQUENCE</scope>
</reference>
<dbReference type="AlphaFoldDB" id="A0A0E9T6P7"/>
<sequence>MKRHPPSCFVSERYAFRSTTAPCKRTALTVLLTPEQRLSHPPLNGVC</sequence>
<evidence type="ECO:0000313" key="1">
    <source>
        <dbReference type="EMBL" id="JAH48625.1"/>
    </source>
</evidence>
<name>A0A0E9T6P7_ANGAN</name>
<reference evidence="1" key="1">
    <citation type="submission" date="2014-11" db="EMBL/GenBank/DDBJ databases">
        <authorList>
            <person name="Amaro Gonzalez C."/>
        </authorList>
    </citation>
    <scope>NUCLEOTIDE SEQUENCE</scope>
</reference>
<dbReference type="EMBL" id="GBXM01059952">
    <property type="protein sequence ID" value="JAH48625.1"/>
    <property type="molecule type" value="Transcribed_RNA"/>
</dbReference>